<dbReference type="EMBL" id="WHNX01000009">
    <property type="protein sequence ID" value="MPW25664.1"/>
    <property type="molecule type" value="Genomic_DNA"/>
</dbReference>
<evidence type="ECO:0000256" key="2">
    <source>
        <dbReference type="SAM" id="Phobius"/>
    </source>
</evidence>
<dbReference type="InterPro" id="IPR050922">
    <property type="entry name" value="LytR/CpsA/Psr_CW_biosynth"/>
</dbReference>
<dbReference type="Gene3D" id="3.40.630.190">
    <property type="entry name" value="LCP protein"/>
    <property type="match status" value="1"/>
</dbReference>
<name>A0A6A7K8A9_9FIRM</name>
<evidence type="ECO:0000313" key="4">
    <source>
        <dbReference type="EMBL" id="MPW25664.1"/>
    </source>
</evidence>
<comment type="similarity">
    <text evidence="1">Belongs to the LytR/CpsA/Psr (LCP) family.</text>
</comment>
<evidence type="ECO:0000313" key="5">
    <source>
        <dbReference type="Proteomes" id="UP000440004"/>
    </source>
</evidence>
<dbReference type="InterPro" id="IPR004474">
    <property type="entry name" value="LytR_CpsA_psr"/>
</dbReference>
<dbReference type="NCBIfam" id="TIGR00350">
    <property type="entry name" value="lytR_cpsA_psr"/>
    <property type="match status" value="1"/>
</dbReference>
<proteinExistence type="inferred from homology"/>
<accession>A0A6A7K8A9</accession>
<feature type="transmembrane region" description="Helical" evidence="2">
    <location>
        <begin position="15"/>
        <end position="37"/>
    </location>
</feature>
<keyword evidence="2" id="KW-0812">Transmembrane</keyword>
<dbReference type="AlphaFoldDB" id="A0A6A7K8A9"/>
<dbReference type="Pfam" id="PF03816">
    <property type="entry name" value="LytR_cpsA_psr"/>
    <property type="match status" value="1"/>
</dbReference>
<protein>
    <submittedName>
        <fullName evidence="4">LytR family transcriptional regulator</fullName>
    </submittedName>
</protein>
<evidence type="ECO:0000259" key="3">
    <source>
        <dbReference type="Pfam" id="PF03816"/>
    </source>
</evidence>
<keyword evidence="2" id="KW-0472">Membrane</keyword>
<reference evidence="4 5" key="1">
    <citation type="submission" date="2019-10" db="EMBL/GenBank/DDBJ databases">
        <title>Alkalibaculum tamaniensis sp.nov., a new alkaliphilic acetogen, isolated on methoxylated aromatics from a mud volcano.</title>
        <authorList>
            <person name="Khomyakova M.A."/>
            <person name="Merkel A.Y."/>
            <person name="Bonch-Osmolovskaya E.A."/>
            <person name="Slobodkin A.I."/>
        </authorList>
    </citation>
    <scope>NUCLEOTIDE SEQUENCE [LARGE SCALE GENOMIC DNA]</scope>
    <source>
        <strain evidence="4 5">M08DMB</strain>
    </source>
</reference>
<evidence type="ECO:0000256" key="1">
    <source>
        <dbReference type="ARBA" id="ARBA00006068"/>
    </source>
</evidence>
<dbReference type="PANTHER" id="PTHR33392">
    <property type="entry name" value="POLYISOPRENYL-TEICHOIC ACID--PEPTIDOGLYCAN TEICHOIC ACID TRANSFERASE TAGU"/>
    <property type="match status" value="1"/>
</dbReference>
<comment type="caution">
    <text evidence="4">The sequence shown here is derived from an EMBL/GenBank/DDBJ whole genome shotgun (WGS) entry which is preliminary data.</text>
</comment>
<dbReference type="Proteomes" id="UP000440004">
    <property type="component" value="Unassembled WGS sequence"/>
</dbReference>
<organism evidence="4 5">
    <name type="scientific">Alkalibaculum sporogenes</name>
    <dbReference type="NCBI Taxonomy" id="2655001"/>
    <lineage>
        <taxon>Bacteria</taxon>
        <taxon>Bacillati</taxon>
        <taxon>Bacillota</taxon>
        <taxon>Clostridia</taxon>
        <taxon>Eubacteriales</taxon>
        <taxon>Eubacteriaceae</taxon>
        <taxon>Alkalibaculum</taxon>
    </lineage>
</organism>
<dbReference type="RefSeq" id="WP_152803347.1">
    <property type="nucleotide sequence ID" value="NZ_WHNX01000009.1"/>
</dbReference>
<keyword evidence="5" id="KW-1185">Reference proteome</keyword>
<keyword evidence="2" id="KW-1133">Transmembrane helix</keyword>
<dbReference type="PANTHER" id="PTHR33392:SF6">
    <property type="entry name" value="POLYISOPRENYL-TEICHOIC ACID--PEPTIDOGLYCAN TEICHOIC ACID TRANSFERASE TAGU"/>
    <property type="match status" value="1"/>
</dbReference>
<gene>
    <name evidence="4" type="ORF">GC105_07660</name>
</gene>
<feature type="domain" description="Cell envelope-related transcriptional attenuator" evidence="3">
    <location>
        <begin position="82"/>
        <end position="222"/>
    </location>
</feature>
<sequence length="325" mass="36374">MTKKKSKRGSTKKKVLISIMIIIILLISGFFIAYNLLLGGINTVDMTDDNDELNISADLDKNIVNIALFGIDTRDDNYDGSRADTIMIASIDKIHKKIKLTSIMRDTYVSIPDNKYDKINHSYAFGGPALTVKTINQNFDMNIKNYVTVNFSALEKIVDAVGGVEIDVQANEVSSVKVSSSGLQTLNGSQALDYSRIRKVGNGDYERTERQRTVLESVVMKVLNSKSLPQTLSLIETLSPYIETSFKKTEMITLASTVFTSGIKEMEDTRLPLDDYSKGGLTNGVYYLKPNNLIDNVIYLHDFIYEKEEYVPTSTVHDISNEIMK</sequence>